<dbReference type="Proteomes" id="UP000538196">
    <property type="component" value="Unassembled WGS sequence"/>
</dbReference>
<sequence length="147" mass="14900">MFANCMFTRTPTWRCLLLVLGAVIGVLVGLLAMHVVDTAAAGHQQMNMAPAAAAHAPLQQTAPTDAGAGTDPAGCATGSCDPIHDMTAMVCTLALLAATILLIAPALGRALLSLGSRAAPTSLARTIARTIGPPPPPSLLALSVDRR</sequence>
<organism evidence="2 3">
    <name type="scientific">Leifsonia aquatica</name>
    <name type="common">Corynebacterium aquaticum</name>
    <dbReference type="NCBI Taxonomy" id="144185"/>
    <lineage>
        <taxon>Bacteria</taxon>
        <taxon>Bacillati</taxon>
        <taxon>Actinomycetota</taxon>
        <taxon>Actinomycetes</taxon>
        <taxon>Micrococcales</taxon>
        <taxon>Microbacteriaceae</taxon>
        <taxon>Leifsonia</taxon>
    </lineage>
</organism>
<evidence type="ECO:0000313" key="2">
    <source>
        <dbReference type="EMBL" id="MBB2969273.1"/>
    </source>
</evidence>
<dbReference type="RefSeq" id="WP_021763130.1">
    <property type="nucleotide sequence ID" value="NZ_JACHVP010000006.1"/>
</dbReference>
<keyword evidence="1" id="KW-0812">Transmembrane</keyword>
<keyword evidence="1" id="KW-0472">Membrane</keyword>
<protein>
    <submittedName>
        <fullName evidence="2">Uncharacterized protein</fullName>
    </submittedName>
</protein>
<dbReference type="AlphaFoldDB" id="A0A7W4V0W9"/>
<keyword evidence="3" id="KW-1185">Reference proteome</keyword>
<name>A0A7W4V0W9_LEIAQ</name>
<evidence type="ECO:0000313" key="3">
    <source>
        <dbReference type="Proteomes" id="UP000538196"/>
    </source>
</evidence>
<accession>A0A7W4V0W9</accession>
<gene>
    <name evidence="2" type="ORF">FHX33_004056</name>
</gene>
<proteinExistence type="predicted"/>
<dbReference type="EMBL" id="JACHVP010000006">
    <property type="protein sequence ID" value="MBB2969273.1"/>
    <property type="molecule type" value="Genomic_DNA"/>
</dbReference>
<dbReference type="Pfam" id="PF19650">
    <property type="entry name" value="DUF6153"/>
    <property type="match status" value="1"/>
</dbReference>
<comment type="caution">
    <text evidence="2">The sequence shown here is derived from an EMBL/GenBank/DDBJ whole genome shotgun (WGS) entry which is preliminary data.</text>
</comment>
<reference evidence="2 3" key="1">
    <citation type="submission" date="2020-08" db="EMBL/GenBank/DDBJ databases">
        <title>Sequencing the genomes of 1000 actinobacteria strains.</title>
        <authorList>
            <person name="Klenk H.-P."/>
        </authorList>
    </citation>
    <scope>NUCLEOTIDE SEQUENCE [LARGE SCALE GENOMIC DNA]</scope>
    <source>
        <strain evidence="2 3">DSM 20146</strain>
    </source>
</reference>
<feature type="transmembrane region" description="Helical" evidence="1">
    <location>
        <begin position="86"/>
        <end position="107"/>
    </location>
</feature>
<dbReference type="InterPro" id="IPR046151">
    <property type="entry name" value="DUF6153"/>
</dbReference>
<keyword evidence="1" id="KW-1133">Transmembrane helix</keyword>
<evidence type="ECO:0000256" key="1">
    <source>
        <dbReference type="SAM" id="Phobius"/>
    </source>
</evidence>